<sequence>MAGLDLTWDERLAQPAADLAIIGTESWLKQELEANLGIQNDDKPPSSIRSILMPEEANSATWYTRFFPAASFMDKLPLPTEVNATVLDGNGAAAYLTEIEVPVVICVLDRSIADEATAETIVQLRNTRGEPVSLANDLQWSPPTGVEALGFTVAL</sequence>
<dbReference type="EMBL" id="LXEY01000107">
    <property type="protein sequence ID" value="OAV52987.1"/>
    <property type="molecule type" value="Genomic_DNA"/>
</dbReference>
<protein>
    <submittedName>
        <fullName evidence="1">Uncharacterized protein</fullName>
    </submittedName>
</protein>
<organism evidence="1 2">
    <name type="scientific">Enteractinococcus helveticum</name>
    <dbReference type="NCBI Taxonomy" id="1837282"/>
    <lineage>
        <taxon>Bacteria</taxon>
        <taxon>Bacillati</taxon>
        <taxon>Actinomycetota</taxon>
        <taxon>Actinomycetes</taxon>
        <taxon>Micrococcales</taxon>
        <taxon>Micrococcaceae</taxon>
    </lineage>
</organism>
<evidence type="ECO:0000313" key="1">
    <source>
        <dbReference type="EMBL" id="OAV52987.1"/>
    </source>
</evidence>
<dbReference type="AlphaFoldDB" id="A0A1B7LVJ6"/>
<accession>A0A1B7LVJ6</accession>
<dbReference type="Proteomes" id="UP000078292">
    <property type="component" value="Unassembled WGS sequence"/>
</dbReference>
<keyword evidence="2" id="KW-1185">Reference proteome</keyword>
<comment type="caution">
    <text evidence="1">The sequence shown here is derived from an EMBL/GenBank/DDBJ whole genome shotgun (WGS) entry which is preliminary data.</text>
</comment>
<dbReference type="OrthoDB" id="4578329at2"/>
<proteinExistence type="predicted"/>
<name>A0A1B7LVJ6_9MICC</name>
<reference evidence="1 2" key="1">
    <citation type="submission" date="2016-04" db="EMBL/GenBank/DDBJ databases">
        <title>First whole genome shotgun sequence of the bacterium Enteractinococcus sp. strain UASWS1574.</title>
        <authorList>
            <person name="Crovadore J."/>
            <person name="Chablais R."/>
            <person name="Lefort F."/>
        </authorList>
    </citation>
    <scope>NUCLEOTIDE SEQUENCE [LARGE SCALE GENOMIC DNA]</scope>
    <source>
        <strain evidence="1 2">UASWS1574</strain>
    </source>
</reference>
<gene>
    <name evidence="1" type="ORF">A6F49_00805</name>
</gene>
<dbReference type="STRING" id="1837282.A6F49_00805"/>
<evidence type="ECO:0000313" key="2">
    <source>
        <dbReference type="Proteomes" id="UP000078292"/>
    </source>
</evidence>